<feature type="chain" id="PRO_5016129943" description="DUF2066 domain-containing protein" evidence="2">
    <location>
        <begin position="34"/>
        <end position="426"/>
    </location>
</feature>
<dbReference type="Proteomes" id="UP000249557">
    <property type="component" value="Unassembled WGS sequence"/>
</dbReference>
<gene>
    <name evidence="3" type="ORF">DI626_07970</name>
</gene>
<evidence type="ECO:0000256" key="2">
    <source>
        <dbReference type="SAM" id="SignalP"/>
    </source>
</evidence>
<proteinExistence type="predicted"/>
<evidence type="ECO:0000313" key="4">
    <source>
        <dbReference type="Proteomes" id="UP000249557"/>
    </source>
</evidence>
<organism evidence="3 4">
    <name type="scientific">Micavibrio aeruginosavorus</name>
    <dbReference type="NCBI Taxonomy" id="349221"/>
    <lineage>
        <taxon>Bacteria</taxon>
        <taxon>Pseudomonadati</taxon>
        <taxon>Bdellovibrionota</taxon>
        <taxon>Bdellovibrionia</taxon>
        <taxon>Bdellovibrionales</taxon>
        <taxon>Pseudobdellovibrionaceae</taxon>
        <taxon>Micavibrio</taxon>
    </lineage>
</organism>
<dbReference type="InterPro" id="IPR018642">
    <property type="entry name" value="DUF2066"/>
</dbReference>
<evidence type="ECO:0000256" key="1">
    <source>
        <dbReference type="SAM" id="MobiDB-lite"/>
    </source>
</evidence>
<dbReference type="Pfam" id="PF09839">
    <property type="entry name" value="DUF2066"/>
    <property type="match status" value="1"/>
</dbReference>
<feature type="compositionally biased region" description="Low complexity" evidence="1">
    <location>
        <begin position="310"/>
        <end position="321"/>
    </location>
</feature>
<protein>
    <recommendedName>
        <fullName evidence="5">DUF2066 domain-containing protein</fullName>
    </recommendedName>
</protein>
<feature type="region of interest" description="Disordered" evidence="1">
    <location>
        <begin position="300"/>
        <end position="335"/>
    </location>
</feature>
<reference evidence="3 4" key="1">
    <citation type="submission" date="2017-08" db="EMBL/GenBank/DDBJ databases">
        <title>Infants hospitalized years apart are colonized by the same room-sourced microbial strains.</title>
        <authorList>
            <person name="Brooks B."/>
            <person name="Olm M.R."/>
            <person name="Firek B.A."/>
            <person name="Baker R."/>
            <person name="Thomas B.C."/>
            <person name="Morowitz M.J."/>
            <person name="Banfield J.F."/>
        </authorList>
    </citation>
    <scope>NUCLEOTIDE SEQUENCE [LARGE SCALE GENOMIC DNA]</scope>
    <source>
        <strain evidence="3">S2_018_000_R2_104</strain>
    </source>
</reference>
<dbReference type="AlphaFoldDB" id="A0A2W5BNQ0"/>
<evidence type="ECO:0000313" key="3">
    <source>
        <dbReference type="EMBL" id="PZO84831.1"/>
    </source>
</evidence>
<accession>A0A2W5BNQ0</accession>
<keyword evidence="2" id="KW-0732">Signal</keyword>
<feature type="signal peptide" evidence="2">
    <location>
        <begin position="1"/>
        <end position="33"/>
    </location>
</feature>
<name>A0A2W5BNQ0_9BACT</name>
<dbReference type="EMBL" id="QFNK01000165">
    <property type="protein sequence ID" value="PZO84831.1"/>
    <property type="molecule type" value="Genomic_DNA"/>
</dbReference>
<comment type="caution">
    <text evidence="3">The sequence shown here is derived from an EMBL/GenBank/DDBJ whole genome shotgun (WGS) entry which is preliminary data.</text>
</comment>
<evidence type="ECO:0008006" key="5">
    <source>
        <dbReference type="Google" id="ProtNLM"/>
    </source>
</evidence>
<sequence length="426" mass="46761">MADHIYKQFAIARTVFYLCLLALPLGVIAPSYAQTDTTYTVEGVEADAKAKNAVMAREKALAEAQVKAYRMLAEKLLPPEEMSMFKDIDADTASMLVQDFEVTNEQLSTTRYKGTFTIRFRPSAVRAQLGVRGGLPAQAGGAQQAQVKPVLVLPFLEYNGRTMLWSENNPWMAAWKRAPSDRSMQQQAVVPLGDALDISRLNDEVGLRADPMRVQELATRYGADDVAFAMATSEPVATKGGRLTVNIYKNAFEGPVFVRKFSIDQIPGELEEQLYGRAAMQVKAILRQNWKTGTAAYDPMTSYSGQKPQAPAGRTAAPRTTYGQQPSAPPVPYTRPALGAAQSYNAIARYASAQDWVRMKNTLDRVYGMQAVMVRTLKPREASLEIRYAGTLPALQLALQNAGISMRANPSAGTIELYPAASPVYR</sequence>